<feature type="binding site" evidence="16">
    <location>
        <begin position="305"/>
        <end position="309"/>
    </location>
    <ligand>
        <name>substrate</name>
    </ligand>
</feature>
<evidence type="ECO:0000256" key="18">
    <source>
        <dbReference type="SAM" id="MobiDB-lite"/>
    </source>
</evidence>
<evidence type="ECO:0000256" key="10">
    <source>
        <dbReference type="ARBA" id="ARBA00032057"/>
    </source>
</evidence>
<feature type="site" description="Transition state stabilizer" evidence="17">
    <location>
        <position position="375"/>
    </location>
</feature>
<evidence type="ECO:0000259" key="19">
    <source>
        <dbReference type="SMART" id="SM00642"/>
    </source>
</evidence>
<evidence type="ECO:0000256" key="6">
    <source>
        <dbReference type="ARBA" id="ARBA00022490"/>
    </source>
</evidence>
<dbReference type="HOGENOM" id="CLU_020726_2_0_11"/>
<dbReference type="PANTHER" id="PTHR43651">
    <property type="entry name" value="1,4-ALPHA-GLUCAN-BRANCHING ENZYME"/>
    <property type="match status" value="1"/>
</dbReference>
<dbReference type="OrthoDB" id="9800174at2"/>
<evidence type="ECO:0000256" key="17">
    <source>
        <dbReference type="PIRSR" id="PIRSR006337-3"/>
    </source>
</evidence>
<protein>
    <recommendedName>
        <fullName evidence="5 13">Malto-oligosyltrehalose trehalohydrolase</fullName>
        <shortName evidence="14">MTHase</shortName>
        <ecNumber evidence="4 13">3.2.1.141</ecNumber>
    </recommendedName>
    <alternativeName>
        <fullName evidence="11 14">4-alpha-D-((1-&gt;4)-alpha-D-glucano)trehalose trehalohydrolase</fullName>
    </alternativeName>
    <alternativeName>
        <fullName evidence="10 14">Maltooligosyl trehalose trehalohydrolase</fullName>
    </alternativeName>
</protein>
<dbReference type="Pfam" id="PF00128">
    <property type="entry name" value="Alpha-amylase"/>
    <property type="match status" value="1"/>
</dbReference>
<dbReference type="CDD" id="cd11325">
    <property type="entry name" value="AmyAc_GTHase"/>
    <property type="match status" value="1"/>
</dbReference>
<dbReference type="Gene3D" id="1.10.10.760">
    <property type="entry name" value="E-set domains of sugar-utilizing enzymes"/>
    <property type="match status" value="1"/>
</dbReference>
<dbReference type="GO" id="GO:0005737">
    <property type="term" value="C:cytoplasm"/>
    <property type="evidence" value="ECO:0007669"/>
    <property type="project" value="UniProtKB-SubCell"/>
</dbReference>
<dbReference type="STRING" id="351607.Acel_1374"/>
<dbReference type="UniPathway" id="UPA00299"/>
<evidence type="ECO:0000256" key="13">
    <source>
        <dbReference type="NCBIfam" id="TIGR02402"/>
    </source>
</evidence>
<feature type="active site" description="Nucleophile" evidence="15">
    <location>
        <position position="243"/>
    </location>
</feature>
<reference evidence="20 21" key="1">
    <citation type="journal article" date="2009" name="Genome Res.">
        <title>Complete genome of the cellulolytic thermophile Acidothermus cellulolyticus 11B provides insights into its ecophysiological and evolutionary adaptations.</title>
        <authorList>
            <person name="Barabote R.D."/>
            <person name="Xie G."/>
            <person name="Leu D.H."/>
            <person name="Normand P."/>
            <person name="Necsulea A."/>
            <person name="Daubin V."/>
            <person name="Medigue C."/>
            <person name="Adney W.S."/>
            <person name="Xu X.C."/>
            <person name="Lapidus A."/>
            <person name="Parales R.E."/>
            <person name="Detter C."/>
            <person name="Pujic P."/>
            <person name="Bruce D."/>
            <person name="Lavire C."/>
            <person name="Challacombe J.F."/>
            <person name="Brettin T.S."/>
            <person name="Berry A.M."/>
        </authorList>
    </citation>
    <scope>NUCLEOTIDE SEQUENCE [LARGE SCALE GENOMIC DNA]</scope>
    <source>
        <strain evidence="21">ATCC 43068 / DSM 8971 / 11B</strain>
    </source>
</reference>
<dbReference type="InterPro" id="IPR004193">
    <property type="entry name" value="Glyco_hydro_13_N"/>
</dbReference>
<evidence type="ECO:0000256" key="7">
    <source>
        <dbReference type="ARBA" id="ARBA00022801"/>
    </source>
</evidence>
<dbReference type="InterPro" id="IPR006047">
    <property type="entry name" value="GH13_cat_dom"/>
</dbReference>
<evidence type="ECO:0000256" key="8">
    <source>
        <dbReference type="ARBA" id="ARBA00023277"/>
    </source>
</evidence>
<evidence type="ECO:0000313" key="21">
    <source>
        <dbReference type="Proteomes" id="UP000008221"/>
    </source>
</evidence>
<feature type="domain" description="Glycosyl hydrolase family 13 catalytic" evidence="19">
    <location>
        <begin position="97"/>
        <end position="442"/>
    </location>
</feature>
<dbReference type="InParanoid" id="A0LUN6"/>
<evidence type="ECO:0000256" key="2">
    <source>
        <dbReference type="ARBA" id="ARBA00005199"/>
    </source>
</evidence>
<evidence type="ECO:0000256" key="5">
    <source>
        <dbReference type="ARBA" id="ARBA00015938"/>
    </source>
</evidence>
<sequence length="577" mass="64014">MRPRVWAPNVSQVELVTFRDPQPAVTPMQRRDDGWWETADALSPGDRYSFRLDGNDVLPDPRSRWQPDGVHGPSGVPDLPPARPWRGRPIVGSVIYELHIGTFTQAGTFDAAVERLDYLVDLGVDTVEILPVAAFPGHHGWGYDGVFPFAVYEPYGGPAGMRRFVDACHAKGLAVVLDVVYNHLGPDGNVLGRFGPYFTDTYRTPWGPALNVDAAESDDVRRYVIDNALWWLEDVGVDGLRLDAVHAIVDLSATHILEELAVNVSRAAQRSGRPLQLIAESDRNDPRLLTPRGDGGYGLDAQWSDDFHHALHVTLTGETSGYYGDFRGPADVAAALTHGYVYTGQYSPYRRRRHGRPLPPDTSAHQLLGYAQTHDQVGNRARGERLCHLVSVERARIAAALVLTAPFTPMLFMGEEWAAGTPWQYFTDHQDPNLARAVREGRRAEFAAFGWSPDDVPDPQDPETFHRSILNWSELADTSHREMLEWYRTLIALRRAEPALRDPHFADASWDGATQILRIQRGDIVVAVNLGDKPMRIALPVRDVLLSSGDVDATGADLHLPPLAVAIARTTQRGEMP</sequence>
<dbReference type="GO" id="GO:0005992">
    <property type="term" value="P:trehalose biosynthetic process"/>
    <property type="evidence" value="ECO:0007669"/>
    <property type="project" value="UniProtKB-UniRule"/>
</dbReference>
<evidence type="ECO:0000256" key="9">
    <source>
        <dbReference type="ARBA" id="ARBA00023295"/>
    </source>
</evidence>
<evidence type="ECO:0000256" key="11">
    <source>
        <dbReference type="ARBA" id="ARBA00033284"/>
    </source>
</evidence>
<dbReference type="NCBIfam" id="TIGR02402">
    <property type="entry name" value="trehalose_TreZ"/>
    <property type="match status" value="1"/>
</dbReference>
<dbReference type="InterPro" id="IPR013783">
    <property type="entry name" value="Ig-like_fold"/>
</dbReference>
<dbReference type="Pfam" id="PF02922">
    <property type="entry name" value="CBM_48"/>
    <property type="match status" value="1"/>
</dbReference>
<evidence type="ECO:0000256" key="12">
    <source>
        <dbReference type="ARBA" id="ARBA00034013"/>
    </source>
</evidence>
<dbReference type="SUPFAM" id="SSF51445">
    <property type="entry name" value="(Trans)glycosidases"/>
    <property type="match status" value="1"/>
</dbReference>
<dbReference type="InterPro" id="IPR012768">
    <property type="entry name" value="Trehalose_TreZ"/>
</dbReference>
<gene>
    <name evidence="20" type="ordered locus">Acel_1374</name>
</gene>
<feature type="active site" description="Proton donor" evidence="15">
    <location>
        <position position="280"/>
    </location>
</feature>
<dbReference type="Proteomes" id="UP000008221">
    <property type="component" value="Chromosome"/>
</dbReference>
<feature type="binding site" evidence="16">
    <location>
        <begin position="374"/>
        <end position="379"/>
    </location>
    <ligand>
        <name>substrate</name>
    </ligand>
</feature>
<feature type="region of interest" description="Disordered" evidence="18">
    <location>
        <begin position="61"/>
        <end position="82"/>
    </location>
</feature>
<comment type="similarity">
    <text evidence="3 14">Belongs to the glycosyl hydrolase 13 family.</text>
</comment>
<accession>A0LUN6</accession>
<comment type="subcellular location">
    <subcellularLocation>
        <location evidence="1 15">Cytoplasm</location>
    </subcellularLocation>
</comment>
<comment type="pathway">
    <text evidence="2 14">Glycan biosynthesis; trehalose biosynthesis.</text>
</comment>
<dbReference type="EMBL" id="CP000481">
    <property type="protein sequence ID" value="ABK53146.1"/>
    <property type="molecule type" value="Genomic_DNA"/>
</dbReference>
<dbReference type="SMART" id="SM00642">
    <property type="entry name" value="Aamy"/>
    <property type="match status" value="1"/>
</dbReference>
<proteinExistence type="inferred from homology"/>
<evidence type="ECO:0000313" key="20">
    <source>
        <dbReference type="EMBL" id="ABK53146.1"/>
    </source>
</evidence>
<dbReference type="KEGG" id="ace:Acel_1374"/>
<dbReference type="PANTHER" id="PTHR43651:SF11">
    <property type="entry name" value="MALTO-OLIGOSYLTREHALOSE TREHALOHYDROLASE"/>
    <property type="match status" value="1"/>
</dbReference>
<evidence type="ECO:0000256" key="1">
    <source>
        <dbReference type="ARBA" id="ARBA00004496"/>
    </source>
</evidence>
<dbReference type="eggNOG" id="COG0296">
    <property type="taxonomic scope" value="Bacteria"/>
</dbReference>
<dbReference type="InterPro" id="IPR022567">
    <property type="entry name" value="DUF3459"/>
</dbReference>
<feature type="binding site" evidence="16">
    <location>
        <begin position="241"/>
        <end position="246"/>
    </location>
    <ligand>
        <name>substrate</name>
    </ligand>
</feature>
<keyword evidence="7 14" id="KW-0378">Hydrolase</keyword>
<comment type="catalytic activity">
    <reaction evidence="12 14">
        <text>hydrolysis of (1-&gt;4)-alpha-D-glucosidic linkage in 4-alpha-D-[(1-&gt;4)-alpha-D-glucanosyl]n trehalose to yield trehalose and (1-&gt;4)-alpha-D-glucan.</text>
        <dbReference type="EC" id="3.2.1.141"/>
    </reaction>
</comment>
<evidence type="ECO:0000256" key="14">
    <source>
        <dbReference type="PIRNR" id="PIRNR006337"/>
    </source>
</evidence>
<dbReference type="Gene3D" id="3.20.20.80">
    <property type="entry name" value="Glycosidases"/>
    <property type="match status" value="1"/>
</dbReference>
<keyword evidence="21" id="KW-1185">Reference proteome</keyword>
<dbReference type="PIRSF" id="PIRSF006337">
    <property type="entry name" value="Trehalose_TreZ"/>
    <property type="match status" value="1"/>
</dbReference>
<name>A0LUN6_ACIC1</name>
<evidence type="ECO:0000256" key="15">
    <source>
        <dbReference type="PIRSR" id="PIRSR006337-1"/>
    </source>
</evidence>
<dbReference type="EC" id="3.2.1.141" evidence="4 13"/>
<evidence type="ECO:0000256" key="4">
    <source>
        <dbReference type="ARBA" id="ARBA00012268"/>
    </source>
</evidence>
<dbReference type="Pfam" id="PF11941">
    <property type="entry name" value="DUF3459"/>
    <property type="match status" value="1"/>
</dbReference>
<dbReference type="SUPFAM" id="SSF81296">
    <property type="entry name" value="E set domains"/>
    <property type="match status" value="1"/>
</dbReference>
<dbReference type="FunCoup" id="A0LUN6">
    <property type="interactions" value="16"/>
</dbReference>
<keyword evidence="6" id="KW-0963">Cytoplasm</keyword>
<dbReference type="AlphaFoldDB" id="A0LUN6"/>
<evidence type="ECO:0000256" key="3">
    <source>
        <dbReference type="ARBA" id="ARBA00008061"/>
    </source>
</evidence>
<dbReference type="GO" id="GO:0033942">
    <property type="term" value="F:4-alpha-D-(1-&gt;4)-alpha-D-glucanotrehalose trehalohydrolase activity"/>
    <property type="evidence" value="ECO:0007669"/>
    <property type="project" value="UniProtKB-EC"/>
</dbReference>
<dbReference type="InterPro" id="IPR014756">
    <property type="entry name" value="Ig_E-set"/>
</dbReference>
<dbReference type="InterPro" id="IPR017853">
    <property type="entry name" value="GH"/>
</dbReference>
<dbReference type="Gene3D" id="2.60.40.10">
    <property type="entry name" value="Immunoglobulins"/>
    <property type="match status" value="1"/>
</dbReference>
<dbReference type="CDD" id="cd02853">
    <property type="entry name" value="E_set_MTHase_like_N"/>
    <property type="match status" value="1"/>
</dbReference>
<organism evidence="20 21">
    <name type="scientific">Acidothermus cellulolyticus (strain ATCC 43068 / DSM 8971 / 11B)</name>
    <dbReference type="NCBI Taxonomy" id="351607"/>
    <lineage>
        <taxon>Bacteria</taxon>
        <taxon>Bacillati</taxon>
        <taxon>Actinomycetota</taxon>
        <taxon>Actinomycetes</taxon>
        <taxon>Acidothermales</taxon>
        <taxon>Acidothermaceae</taxon>
        <taxon>Acidothermus</taxon>
    </lineage>
</organism>
<dbReference type="CAZy" id="GH13">
    <property type="family name" value="Glycoside Hydrolase Family 13"/>
</dbReference>
<dbReference type="RefSeq" id="WP_011720209.1">
    <property type="nucleotide sequence ID" value="NC_008578.1"/>
</dbReference>
<dbReference type="InterPro" id="IPR044901">
    <property type="entry name" value="Trehalose_TreZ_E-set_sf"/>
</dbReference>
<evidence type="ECO:0000256" key="16">
    <source>
        <dbReference type="PIRSR" id="PIRSR006337-2"/>
    </source>
</evidence>
<keyword evidence="9 14" id="KW-0326">Glycosidase</keyword>
<keyword evidence="8" id="KW-0119">Carbohydrate metabolism</keyword>